<dbReference type="InterPro" id="IPR041627">
    <property type="entry name" value="AAA_lid_6"/>
</dbReference>
<reference evidence="5 6" key="1">
    <citation type="journal article" date="2021" name="Genome Biol. Evol.">
        <title>Complete Genome Sequencing of a Novel Gloeobacter Species from a Waterfall Cave in Mexico.</title>
        <authorList>
            <person name="Saw J.H."/>
            <person name="Cardona T."/>
            <person name="Montejano G."/>
        </authorList>
    </citation>
    <scope>NUCLEOTIDE SEQUENCE [LARGE SCALE GENOMIC DNA]</scope>
    <source>
        <strain evidence="5">MG652769</strain>
    </source>
</reference>
<name>A0ABY3PG17_9CYAN</name>
<evidence type="ECO:0000313" key="6">
    <source>
        <dbReference type="Proteomes" id="UP001054846"/>
    </source>
</evidence>
<dbReference type="InterPro" id="IPR000641">
    <property type="entry name" value="CbxX/CfxQ"/>
</dbReference>
<evidence type="ECO:0000313" key="5">
    <source>
        <dbReference type="EMBL" id="UFP92596.1"/>
    </source>
</evidence>
<dbReference type="CDD" id="cd00009">
    <property type="entry name" value="AAA"/>
    <property type="match status" value="1"/>
</dbReference>
<dbReference type="SMART" id="SM00382">
    <property type="entry name" value="AAA"/>
    <property type="match status" value="1"/>
</dbReference>
<dbReference type="PANTHER" id="PTHR43392">
    <property type="entry name" value="AAA-TYPE ATPASE FAMILY PROTEIN / ANKYRIN REPEAT FAMILY PROTEIN"/>
    <property type="match status" value="1"/>
</dbReference>
<protein>
    <submittedName>
        <fullName evidence="5">AAA family ATPase</fullName>
    </submittedName>
</protein>
<dbReference type="Gene3D" id="3.40.50.300">
    <property type="entry name" value="P-loop containing nucleotide triphosphate hydrolases"/>
    <property type="match status" value="1"/>
</dbReference>
<proteinExistence type="inferred from homology"/>
<dbReference type="InterPro" id="IPR003593">
    <property type="entry name" value="AAA+_ATPase"/>
</dbReference>
<dbReference type="SUPFAM" id="SSF52540">
    <property type="entry name" value="P-loop containing nucleoside triphosphate hydrolases"/>
    <property type="match status" value="1"/>
</dbReference>
<evidence type="ECO:0000256" key="3">
    <source>
        <dbReference type="ARBA" id="ARBA00022840"/>
    </source>
</evidence>
<dbReference type="Gene3D" id="1.10.8.60">
    <property type="match status" value="1"/>
</dbReference>
<dbReference type="Pfam" id="PF00004">
    <property type="entry name" value="AAA"/>
    <property type="match status" value="1"/>
</dbReference>
<dbReference type="InterPro" id="IPR000470">
    <property type="entry name" value="CbxX/CfqX_mono"/>
</dbReference>
<keyword evidence="2" id="KW-0547">Nucleotide-binding</keyword>
<keyword evidence="6" id="KW-1185">Reference proteome</keyword>
<gene>
    <name evidence="5" type="ORF">ISF26_12145</name>
</gene>
<dbReference type="EMBL" id="CP063845">
    <property type="protein sequence ID" value="UFP92596.1"/>
    <property type="molecule type" value="Genomic_DNA"/>
</dbReference>
<dbReference type="RefSeq" id="WP_230839588.1">
    <property type="nucleotide sequence ID" value="NZ_CP063845.1"/>
</dbReference>
<dbReference type="PRINTS" id="PR00820">
    <property type="entry name" value="CBXXCFQX"/>
</dbReference>
<evidence type="ECO:0000259" key="4">
    <source>
        <dbReference type="SMART" id="SM00382"/>
    </source>
</evidence>
<organism evidence="5 6">
    <name type="scientific">Gloeobacter morelensis MG652769</name>
    <dbReference type="NCBI Taxonomy" id="2781736"/>
    <lineage>
        <taxon>Bacteria</taxon>
        <taxon>Bacillati</taxon>
        <taxon>Cyanobacteriota</taxon>
        <taxon>Cyanophyceae</taxon>
        <taxon>Gloeobacterales</taxon>
        <taxon>Gloeobacteraceae</taxon>
        <taxon>Gloeobacter</taxon>
        <taxon>Gloeobacter morelensis</taxon>
    </lineage>
</organism>
<dbReference type="Pfam" id="PF17866">
    <property type="entry name" value="AAA_lid_6"/>
    <property type="match status" value="1"/>
</dbReference>
<sequence length="302" mass="33392">MRTELFAGCSSSVAAVAGAGEAVDLQAEYARSAVQAILDELERDLVGMQPVKTAIREIAAFLLIDRTRRKLGMTSEAPGLHMSFTGKPGTGKTTVALRMASILHRLGYIQKGHMIAASRTDLTGGRTGQVIDKAVGGVLFIDEAYYLHQAAGERDQTSEVIETLLQAMENRRGEFVVIVAGYKDRMARFFDANPGLASRIDNHVAFPDYTDEELFAIGALMLARQQYRLGAAAEEAFRRYIERCTRLTYFANARSIRNAIDEFRKRQANRLFARMGEPLAVVDLMTIEAADILASRIFKAYL</sequence>
<dbReference type="PANTHER" id="PTHR43392:SF2">
    <property type="entry name" value="AAA-TYPE ATPASE FAMILY PROTEIN _ ANKYRIN REPEAT FAMILY PROTEIN"/>
    <property type="match status" value="1"/>
</dbReference>
<feature type="domain" description="AAA+ ATPase" evidence="4">
    <location>
        <begin position="78"/>
        <end position="210"/>
    </location>
</feature>
<accession>A0ABY3PG17</accession>
<comment type="similarity">
    <text evidence="1">Belongs to the CbxX/CfxQ family.</text>
</comment>
<dbReference type="InterPro" id="IPR050773">
    <property type="entry name" value="CbxX/CfxQ_RuBisCO_ESX"/>
</dbReference>
<evidence type="ECO:0000256" key="1">
    <source>
        <dbReference type="ARBA" id="ARBA00010378"/>
    </source>
</evidence>
<dbReference type="Proteomes" id="UP001054846">
    <property type="component" value="Chromosome"/>
</dbReference>
<evidence type="ECO:0000256" key="2">
    <source>
        <dbReference type="ARBA" id="ARBA00022741"/>
    </source>
</evidence>
<dbReference type="PRINTS" id="PR00819">
    <property type="entry name" value="CBXCFQXSUPER"/>
</dbReference>
<keyword evidence="3" id="KW-0067">ATP-binding</keyword>
<dbReference type="InterPro" id="IPR003959">
    <property type="entry name" value="ATPase_AAA_core"/>
</dbReference>
<dbReference type="InterPro" id="IPR027417">
    <property type="entry name" value="P-loop_NTPase"/>
</dbReference>